<proteinExistence type="predicted"/>
<keyword evidence="4 10" id="KW-0812">Transmembrane</keyword>
<dbReference type="InterPro" id="IPR004117">
    <property type="entry name" value="7tm6_olfct_rcpt"/>
</dbReference>
<keyword evidence="12" id="KW-1185">Reference proteome</keyword>
<sequence length="329" mass="38090">MYLNGILNMNKIKDALLTIKKDCDYYANRPEYMILQYHMVQGNKLIRFYSTYIYMSIALYLTLPTIPVVKHLIAPWNHSLPKGFVLPVNYGVDKQQYFYYIMTHTYVGMVVLVRLIVLGHTSFIMFTQHASALLAVISYQLRTMHILDTNGLIDVEDSDLLEKYKNINLPSGQEDKIYRKVLTCIRGHQRAIKYLNFVESLFTKTLLVQMFCLVPCLIILGVKTMLKIGKVGSFVRYVFLTFGQTLHIFCFCRPGQTLKDLGEEVYTAACDVTWYVLPKRSHNLYKFLLVRCLTPTEVTACRVISMSMETFIVILRTAMSYFTVLLSFT</sequence>
<protein>
    <recommendedName>
        <fullName evidence="13">Odorant receptor</fullName>
    </recommendedName>
</protein>
<organism evidence="11 12">
    <name type="scientific">Xylocopa violacea</name>
    <name type="common">Violet carpenter bee</name>
    <name type="synonym">Apis violacea</name>
    <dbReference type="NCBI Taxonomy" id="135666"/>
    <lineage>
        <taxon>Eukaryota</taxon>
        <taxon>Metazoa</taxon>
        <taxon>Ecdysozoa</taxon>
        <taxon>Arthropoda</taxon>
        <taxon>Hexapoda</taxon>
        <taxon>Insecta</taxon>
        <taxon>Pterygota</taxon>
        <taxon>Neoptera</taxon>
        <taxon>Endopterygota</taxon>
        <taxon>Hymenoptera</taxon>
        <taxon>Apocrita</taxon>
        <taxon>Aculeata</taxon>
        <taxon>Apoidea</taxon>
        <taxon>Anthophila</taxon>
        <taxon>Apidae</taxon>
        <taxon>Xylocopa</taxon>
        <taxon>Xylocopa</taxon>
    </lineage>
</organism>
<keyword evidence="5" id="KW-0552">Olfaction</keyword>
<dbReference type="PANTHER" id="PTHR21137">
    <property type="entry name" value="ODORANT RECEPTOR"/>
    <property type="match status" value="1"/>
</dbReference>
<evidence type="ECO:0008006" key="13">
    <source>
        <dbReference type="Google" id="ProtNLM"/>
    </source>
</evidence>
<comment type="caution">
    <text evidence="11">The sequence shown here is derived from an EMBL/GenBank/DDBJ whole genome shotgun (WGS) entry which is preliminary data.</text>
</comment>
<name>A0ABP1NKQ5_XYLVO</name>
<feature type="transmembrane region" description="Helical" evidence="10">
    <location>
        <begin position="52"/>
        <end position="77"/>
    </location>
</feature>
<evidence type="ECO:0000256" key="9">
    <source>
        <dbReference type="ARBA" id="ARBA00023224"/>
    </source>
</evidence>
<evidence type="ECO:0000256" key="4">
    <source>
        <dbReference type="ARBA" id="ARBA00022692"/>
    </source>
</evidence>
<evidence type="ECO:0000256" key="2">
    <source>
        <dbReference type="ARBA" id="ARBA00022475"/>
    </source>
</evidence>
<evidence type="ECO:0000256" key="6">
    <source>
        <dbReference type="ARBA" id="ARBA00022989"/>
    </source>
</evidence>
<keyword evidence="2" id="KW-1003">Cell membrane</keyword>
<evidence type="ECO:0000256" key="3">
    <source>
        <dbReference type="ARBA" id="ARBA00022606"/>
    </source>
</evidence>
<dbReference type="EMBL" id="CAXAJV020001292">
    <property type="protein sequence ID" value="CAL7941614.1"/>
    <property type="molecule type" value="Genomic_DNA"/>
</dbReference>
<evidence type="ECO:0000313" key="11">
    <source>
        <dbReference type="EMBL" id="CAL7941614.1"/>
    </source>
</evidence>
<dbReference type="PANTHER" id="PTHR21137:SF35">
    <property type="entry name" value="ODORANT RECEPTOR 19A-RELATED"/>
    <property type="match status" value="1"/>
</dbReference>
<evidence type="ECO:0000256" key="10">
    <source>
        <dbReference type="SAM" id="Phobius"/>
    </source>
</evidence>
<keyword evidence="6 10" id="KW-1133">Transmembrane helix</keyword>
<keyword evidence="7 10" id="KW-0472">Membrane</keyword>
<keyword evidence="3" id="KW-0716">Sensory transduction</keyword>
<dbReference type="Pfam" id="PF02949">
    <property type="entry name" value="7tm_6"/>
    <property type="match status" value="1"/>
</dbReference>
<evidence type="ECO:0000256" key="5">
    <source>
        <dbReference type="ARBA" id="ARBA00022725"/>
    </source>
</evidence>
<feature type="transmembrane region" description="Helical" evidence="10">
    <location>
        <begin position="206"/>
        <end position="226"/>
    </location>
</feature>
<evidence type="ECO:0000256" key="1">
    <source>
        <dbReference type="ARBA" id="ARBA00004651"/>
    </source>
</evidence>
<feature type="transmembrane region" description="Helical" evidence="10">
    <location>
        <begin position="97"/>
        <end position="116"/>
    </location>
</feature>
<reference evidence="11 12" key="1">
    <citation type="submission" date="2024-08" db="EMBL/GenBank/DDBJ databases">
        <authorList>
            <person name="Will J Nash"/>
            <person name="Angela Man"/>
            <person name="Seanna McTaggart"/>
            <person name="Kendall Baker"/>
            <person name="Tom Barker"/>
            <person name="Leah Catchpole"/>
            <person name="Alex Durrant"/>
            <person name="Karim Gharbi"/>
            <person name="Naomi Irish"/>
            <person name="Gemy Kaithakottil"/>
            <person name="Debby Ku"/>
            <person name="Aaliyah Providence"/>
            <person name="Felix Shaw"/>
            <person name="David Swarbreck"/>
            <person name="Chris Watkins"/>
            <person name="Ann M. McCartney"/>
            <person name="Giulio Formenti"/>
            <person name="Alice Mouton"/>
            <person name="Noel Vella"/>
            <person name="Bjorn M von Reumont"/>
            <person name="Adriana Vella"/>
            <person name="Wilfried Haerty"/>
        </authorList>
    </citation>
    <scope>NUCLEOTIDE SEQUENCE [LARGE SCALE GENOMIC DNA]</scope>
</reference>
<evidence type="ECO:0000256" key="7">
    <source>
        <dbReference type="ARBA" id="ARBA00023136"/>
    </source>
</evidence>
<dbReference type="Proteomes" id="UP001642520">
    <property type="component" value="Unassembled WGS sequence"/>
</dbReference>
<comment type="subcellular location">
    <subcellularLocation>
        <location evidence="1">Cell membrane</location>
        <topology evidence="1">Multi-pass membrane protein</topology>
    </subcellularLocation>
</comment>
<keyword evidence="9" id="KW-0807">Transducer</keyword>
<evidence type="ECO:0000313" key="12">
    <source>
        <dbReference type="Proteomes" id="UP001642520"/>
    </source>
</evidence>
<evidence type="ECO:0000256" key="8">
    <source>
        <dbReference type="ARBA" id="ARBA00023170"/>
    </source>
</evidence>
<gene>
    <name evidence="11" type="ORF">XYLVIOL_LOCUS5091</name>
</gene>
<accession>A0ABP1NKQ5</accession>
<keyword evidence="8" id="KW-0675">Receptor</keyword>